<dbReference type="InterPro" id="IPR045584">
    <property type="entry name" value="Pilin-like"/>
</dbReference>
<dbReference type="NCBIfam" id="TIGR02532">
    <property type="entry name" value="IV_pilin_GFxxxE"/>
    <property type="match status" value="1"/>
</dbReference>
<dbReference type="NCBIfam" id="TIGR04294">
    <property type="entry name" value="pre_pil_HX9DG"/>
    <property type="match status" value="1"/>
</dbReference>
<dbReference type="Pfam" id="PF07963">
    <property type="entry name" value="N_methyl"/>
    <property type="match status" value="1"/>
</dbReference>
<reference evidence="3" key="1">
    <citation type="submission" date="2016-12" db="EMBL/GenBank/DDBJ databases">
        <title>Comparative genomics of four Isosphaeraceae planctomycetes: a common pool of plasmids and glycoside hydrolase genes.</title>
        <authorList>
            <person name="Ivanova A."/>
        </authorList>
    </citation>
    <scope>NUCLEOTIDE SEQUENCE [LARGE SCALE GENOMIC DNA]</scope>
    <source>
        <strain evidence="3">PX4</strain>
    </source>
</reference>
<gene>
    <name evidence="2" type="ORF">BSF38_02425</name>
</gene>
<dbReference type="OrthoDB" id="261161at2"/>
<protein>
    <recommendedName>
        <fullName evidence="1">DUF1559 domain-containing protein</fullName>
    </recommendedName>
</protein>
<keyword evidence="3" id="KW-1185">Reference proteome</keyword>
<dbReference type="Pfam" id="PF07596">
    <property type="entry name" value="SBP_bac_10"/>
    <property type="match status" value="1"/>
</dbReference>
<dbReference type="SUPFAM" id="SSF54523">
    <property type="entry name" value="Pili subunits"/>
    <property type="match status" value="1"/>
</dbReference>
<dbReference type="PANTHER" id="PTHR30093:SF2">
    <property type="entry name" value="TYPE II SECRETION SYSTEM PROTEIN H"/>
    <property type="match status" value="1"/>
</dbReference>
<dbReference type="KEGG" id="pbor:BSF38_02425"/>
<dbReference type="Proteomes" id="UP000186309">
    <property type="component" value="Chromosome"/>
</dbReference>
<evidence type="ECO:0000259" key="1">
    <source>
        <dbReference type="Pfam" id="PF07596"/>
    </source>
</evidence>
<dbReference type="InterPro" id="IPR011453">
    <property type="entry name" value="DUF1559"/>
</dbReference>
<dbReference type="InterPro" id="IPR012902">
    <property type="entry name" value="N_methyl_site"/>
</dbReference>
<accession>A0A1U7CPT4</accession>
<dbReference type="RefSeq" id="WP_076345909.1">
    <property type="nucleotide sequence ID" value="NZ_CP019082.1"/>
</dbReference>
<name>A0A1U7CPT4_9BACT</name>
<proteinExistence type="predicted"/>
<dbReference type="AlphaFoldDB" id="A0A1U7CPT4"/>
<dbReference type="STRING" id="1387353.BSF38_02425"/>
<evidence type="ECO:0000313" key="3">
    <source>
        <dbReference type="Proteomes" id="UP000186309"/>
    </source>
</evidence>
<organism evidence="2 3">
    <name type="scientific">Paludisphaera borealis</name>
    <dbReference type="NCBI Taxonomy" id="1387353"/>
    <lineage>
        <taxon>Bacteria</taxon>
        <taxon>Pseudomonadati</taxon>
        <taxon>Planctomycetota</taxon>
        <taxon>Planctomycetia</taxon>
        <taxon>Isosphaerales</taxon>
        <taxon>Isosphaeraceae</taxon>
        <taxon>Paludisphaera</taxon>
    </lineage>
</organism>
<dbReference type="PROSITE" id="PS00409">
    <property type="entry name" value="PROKAR_NTER_METHYL"/>
    <property type="match status" value="1"/>
</dbReference>
<sequence>MPSGQRLSRARSGFTLIELLVVIAIIAVLIALLLPAVQAAREAARRSQCVNNLKQLGLAVHNYADQNQCFPLADMYPSASGTSCGWTLSWPIGLMPGMEQMPLFNAFNFAFTTGGADYDAACTAGGGWANSTVGRAQVATLLCPSESLQQHPDGTFATMNYYGNLGGPGVIATFTGMIIPTDAGVQAVLGGTYGRGGPVSFASATDGTSNTALFSEKLYGVGVSSSMLNQMTPGSISGKRGMFNPTTTASHDTGSQTAALAFIAGCNSIPATTTATSSIAGLSWIKAYPAYSAINGYTHFGAPNSIACATDNTYWGGPAASVPPSSNHSGGVNMGMADGSVRFIKNSVSLPAWWAIGTRASGEVVSADAF</sequence>
<dbReference type="EMBL" id="CP019082">
    <property type="protein sequence ID" value="APW60931.1"/>
    <property type="molecule type" value="Genomic_DNA"/>
</dbReference>
<dbReference type="PANTHER" id="PTHR30093">
    <property type="entry name" value="GENERAL SECRETION PATHWAY PROTEIN G"/>
    <property type="match status" value="1"/>
</dbReference>
<evidence type="ECO:0000313" key="2">
    <source>
        <dbReference type="EMBL" id="APW60931.1"/>
    </source>
</evidence>
<dbReference type="InterPro" id="IPR027558">
    <property type="entry name" value="Pre_pil_HX9DG_C"/>
</dbReference>
<feature type="domain" description="DUF1559" evidence="1">
    <location>
        <begin position="38"/>
        <end position="348"/>
    </location>
</feature>
<dbReference type="Gene3D" id="3.30.700.10">
    <property type="entry name" value="Glycoprotein, Type 4 Pilin"/>
    <property type="match status" value="1"/>
</dbReference>